<dbReference type="GO" id="GO:0022857">
    <property type="term" value="F:transmembrane transporter activity"/>
    <property type="evidence" value="ECO:0007669"/>
    <property type="project" value="InterPro"/>
</dbReference>
<dbReference type="PANTHER" id="PTHR43129:SF1">
    <property type="entry name" value="FOSMIDOMYCIN RESISTANCE PROTEIN"/>
    <property type="match status" value="1"/>
</dbReference>
<comment type="caution">
    <text evidence="4">The sequence shown here is derived from an EMBL/GenBank/DDBJ whole genome shotgun (WGS) entry which is preliminary data.</text>
</comment>
<keyword evidence="2" id="KW-1133">Transmembrane helix</keyword>
<evidence type="ECO:0000313" key="4">
    <source>
        <dbReference type="EMBL" id="RAP71323.1"/>
    </source>
</evidence>
<evidence type="ECO:0000256" key="1">
    <source>
        <dbReference type="ARBA" id="ARBA00022692"/>
    </source>
</evidence>
<dbReference type="GO" id="GO:0005886">
    <property type="term" value="C:plasma membrane"/>
    <property type="evidence" value="ECO:0007669"/>
    <property type="project" value="TreeGrafter"/>
</dbReference>
<keyword evidence="1" id="KW-0812">Transmembrane</keyword>
<accession>A0A328TPL0</accession>
<protein>
    <submittedName>
        <fullName evidence="4">Membrane efflux protein</fullName>
    </submittedName>
</protein>
<dbReference type="InterPro" id="IPR036259">
    <property type="entry name" value="MFS_trans_sf"/>
</dbReference>
<evidence type="ECO:0000256" key="2">
    <source>
        <dbReference type="ARBA" id="ARBA00022989"/>
    </source>
</evidence>
<name>A0A328TPL0_9GAMM</name>
<dbReference type="AlphaFoldDB" id="A0A328TPL0"/>
<dbReference type="Pfam" id="PF07690">
    <property type="entry name" value="MFS_1"/>
    <property type="match status" value="1"/>
</dbReference>
<evidence type="ECO:0000256" key="3">
    <source>
        <dbReference type="ARBA" id="ARBA00023136"/>
    </source>
</evidence>
<proteinExistence type="predicted"/>
<dbReference type="InterPro" id="IPR011701">
    <property type="entry name" value="MFS"/>
</dbReference>
<reference evidence="4" key="1">
    <citation type="submission" date="2018-04" db="EMBL/GenBank/DDBJ databases">
        <title>Genomes of the Obligate Erwinia dacicola and Facultative Enterobacter sp. OLF Endosymbionts of the Olive Fruit fly, Bactrocera oleae.</title>
        <authorList>
            <person name="Estes A.M."/>
            <person name="Hearn D.J."/>
            <person name="Agarwal S."/>
            <person name="Pierson E.A."/>
            <person name="Dunning-Hotopp J.C."/>
        </authorList>
    </citation>
    <scope>NUCLEOTIDE SEQUENCE [LARGE SCALE GENOMIC DNA]</scope>
    <source>
        <strain evidence="4">Oroville</strain>
    </source>
</reference>
<gene>
    <name evidence="4" type="ORF">ACZ87_01866</name>
</gene>
<evidence type="ECO:0000313" key="5">
    <source>
        <dbReference type="Proteomes" id="UP000244334"/>
    </source>
</evidence>
<keyword evidence="3" id="KW-0472">Membrane</keyword>
<keyword evidence="5" id="KW-1185">Reference proteome</keyword>
<dbReference type="EMBL" id="LJAM02000161">
    <property type="protein sequence ID" value="RAP71323.1"/>
    <property type="molecule type" value="Genomic_DNA"/>
</dbReference>
<dbReference type="PANTHER" id="PTHR43129">
    <property type="entry name" value="FOSMIDOMYCIN RESISTANCE PROTEIN"/>
    <property type="match status" value="1"/>
</dbReference>
<dbReference type="SUPFAM" id="SSF103473">
    <property type="entry name" value="MFS general substrate transporter"/>
    <property type="match status" value="1"/>
</dbReference>
<sequence>MLPIGMGFTVSGLVLLAMANNFLMVLVTAALVGTVSSVSHPESSRVARMASGGRHGLAQSLFQVGGNLGSSLGPLLAALIIAPTGAATSHGSRWPRCWRLWCCCRSAAGIRFSIAPVKAMRRVPSARCPAVRWRWRFRFCWC</sequence>
<dbReference type="Proteomes" id="UP000244334">
    <property type="component" value="Unassembled WGS sequence"/>
</dbReference>
<organism evidence="4 5">
    <name type="scientific">Candidatus Erwinia dacicola</name>
    <dbReference type="NCBI Taxonomy" id="252393"/>
    <lineage>
        <taxon>Bacteria</taxon>
        <taxon>Pseudomonadati</taxon>
        <taxon>Pseudomonadota</taxon>
        <taxon>Gammaproteobacteria</taxon>
        <taxon>Enterobacterales</taxon>
        <taxon>Erwiniaceae</taxon>
        <taxon>Erwinia</taxon>
    </lineage>
</organism>
<dbReference type="Gene3D" id="1.20.1250.20">
    <property type="entry name" value="MFS general substrate transporter like domains"/>
    <property type="match status" value="1"/>
</dbReference>